<reference evidence="3" key="1">
    <citation type="submission" date="2023-01" db="EMBL/GenBank/DDBJ databases">
        <authorList>
            <person name="Bendele M."/>
            <person name="Baldwin A.R."/>
            <person name="Chauncey H.A."/>
            <person name="Connelly K.A."/>
            <person name="Daniel I."/>
            <person name="Fitzgerald E.B."/>
            <person name="McKinney B.E."/>
            <person name="Murray D.M."/>
            <person name="Parshall S."/>
            <person name="Stokes L.T."/>
            <person name="Tanaka K.N."/>
            <person name="Vinson E.C."/>
            <person name="Klevikis C."/>
            <person name="Temple L."/>
            <person name="Utz L."/>
            <person name="Rinehart C.A."/>
            <person name="Garlena R.A."/>
            <person name="Russell D.A."/>
            <person name="Jacobs-Sera D."/>
            <person name="Hatfull G.F."/>
        </authorList>
    </citation>
    <scope>NUCLEOTIDE SEQUENCE [LARGE SCALE GENOMIC DNA]</scope>
</reference>
<gene>
    <name evidence="2" type="primary">21</name>
    <name evidence="2" type="ORF">SEA_CARON_21</name>
</gene>
<accession>A0AAE9ZP90</accession>
<name>A0AAE9ZP90_9CAUD</name>
<proteinExistence type="predicted"/>
<sequence>MTPPLPGETPPSEDAPLVAFLTRVEVKLDTALTRGDDHENRIRALERKVWLVAGAATVAGGLLGNLAPLITK</sequence>
<keyword evidence="1" id="KW-1133">Transmembrane helix</keyword>
<dbReference type="Proteomes" id="UP001219759">
    <property type="component" value="Segment"/>
</dbReference>
<organism evidence="2 3">
    <name type="scientific">Microbacterium phage Caron</name>
    <dbReference type="NCBI Taxonomy" id="3028494"/>
    <lineage>
        <taxon>Viruses</taxon>
        <taxon>Duplodnaviria</taxon>
        <taxon>Heunggongvirae</taxon>
        <taxon>Uroviricota</taxon>
        <taxon>Caudoviricetes</taxon>
        <taxon>Casidaviridae</taxon>
        <taxon>Barnstormervirus</taxon>
        <taxon>Barnstormervirus caron</taxon>
    </lineage>
</organism>
<keyword evidence="1" id="KW-0812">Transmembrane</keyword>
<keyword evidence="3" id="KW-1185">Reference proteome</keyword>
<protein>
    <submittedName>
        <fullName evidence="2">Membrane protein</fullName>
    </submittedName>
</protein>
<keyword evidence="1" id="KW-0472">Membrane</keyword>
<feature type="transmembrane region" description="Helical" evidence="1">
    <location>
        <begin position="49"/>
        <end position="70"/>
    </location>
</feature>
<evidence type="ECO:0000313" key="2">
    <source>
        <dbReference type="EMBL" id="WDS52047.1"/>
    </source>
</evidence>
<evidence type="ECO:0000313" key="3">
    <source>
        <dbReference type="Proteomes" id="UP001219759"/>
    </source>
</evidence>
<evidence type="ECO:0000256" key="1">
    <source>
        <dbReference type="SAM" id="Phobius"/>
    </source>
</evidence>
<dbReference type="EMBL" id="OQ190481">
    <property type="protein sequence ID" value="WDS52047.1"/>
    <property type="molecule type" value="Genomic_DNA"/>
</dbReference>